<evidence type="ECO:0000259" key="15">
    <source>
        <dbReference type="PROSITE" id="PS50835"/>
    </source>
</evidence>
<feature type="disulfide bond" evidence="12">
    <location>
        <begin position="199"/>
        <end position="220"/>
    </location>
</feature>
<keyword evidence="10" id="KW-0325">Glycoprotein</keyword>
<dbReference type="InterPro" id="IPR036179">
    <property type="entry name" value="Ig-like_dom_sf"/>
</dbReference>
<feature type="domain" description="Ig-like" evidence="15">
    <location>
        <begin position="23"/>
        <end position="151"/>
    </location>
</feature>
<evidence type="ECO:0000256" key="13">
    <source>
        <dbReference type="SAM" id="MobiDB-lite"/>
    </source>
</evidence>
<feature type="domain" description="Link" evidence="16">
    <location>
        <begin position="251"/>
        <end position="350"/>
    </location>
</feature>
<feature type="region of interest" description="Disordered" evidence="13">
    <location>
        <begin position="374"/>
        <end position="425"/>
    </location>
</feature>
<dbReference type="GO" id="GO:0005540">
    <property type="term" value="F:hyaluronic acid binding"/>
    <property type="evidence" value="ECO:0007669"/>
    <property type="project" value="InterPro"/>
</dbReference>
<evidence type="ECO:0000256" key="3">
    <source>
        <dbReference type="ARBA" id="ARBA00022530"/>
    </source>
</evidence>
<dbReference type="SUPFAM" id="SSF56436">
    <property type="entry name" value="C-type lectin-like"/>
    <property type="match status" value="2"/>
</dbReference>
<evidence type="ECO:0000256" key="14">
    <source>
        <dbReference type="SAM" id="SignalP"/>
    </source>
</evidence>
<feature type="compositionally biased region" description="Pro residues" evidence="13">
    <location>
        <begin position="460"/>
        <end position="470"/>
    </location>
</feature>
<evidence type="ECO:0000259" key="16">
    <source>
        <dbReference type="PROSITE" id="PS50963"/>
    </source>
</evidence>
<keyword evidence="9 12" id="KW-1015">Disulfide bond</keyword>
<dbReference type="GO" id="GO:0001501">
    <property type="term" value="P:skeletal system development"/>
    <property type="evidence" value="ECO:0007669"/>
    <property type="project" value="TreeGrafter"/>
</dbReference>
<dbReference type="GO" id="GO:0005615">
    <property type="term" value="C:extracellular space"/>
    <property type="evidence" value="ECO:0007669"/>
    <property type="project" value="TreeGrafter"/>
</dbReference>
<keyword evidence="3" id="KW-0272">Extracellular matrix</keyword>
<keyword evidence="8" id="KW-0654">Proteoglycan</keyword>
<dbReference type="SMART" id="SM00445">
    <property type="entry name" value="LINK"/>
    <property type="match status" value="2"/>
</dbReference>
<dbReference type="GO" id="GO:0007417">
    <property type="term" value="P:central nervous system development"/>
    <property type="evidence" value="ECO:0007669"/>
    <property type="project" value="TreeGrafter"/>
</dbReference>
<dbReference type="GO" id="GO:0007155">
    <property type="term" value="P:cell adhesion"/>
    <property type="evidence" value="ECO:0007669"/>
    <property type="project" value="InterPro"/>
</dbReference>
<keyword evidence="18" id="KW-1185">Reference proteome</keyword>
<dbReference type="GO" id="GO:0072534">
    <property type="term" value="C:perineuronal net"/>
    <property type="evidence" value="ECO:0007669"/>
    <property type="project" value="TreeGrafter"/>
</dbReference>
<dbReference type="InterPro" id="IPR000538">
    <property type="entry name" value="Link_dom"/>
</dbReference>
<dbReference type="InterPro" id="IPR013783">
    <property type="entry name" value="Ig-like_fold"/>
</dbReference>
<dbReference type="AlphaFoldDB" id="A0A8C6WLH2"/>
<feature type="compositionally biased region" description="Polar residues" evidence="13">
    <location>
        <begin position="415"/>
        <end position="424"/>
    </location>
</feature>
<feature type="signal peptide" evidence="14">
    <location>
        <begin position="1"/>
        <end position="17"/>
    </location>
</feature>
<keyword evidence="2" id="KW-0964">Secreted</keyword>
<organism evidence="17 18">
    <name type="scientific">Neogobius melanostomus</name>
    <name type="common">round goby</name>
    <dbReference type="NCBI Taxonomy" id="47308"/>
    <lineage>
        <taxon>Eukaryota</taxon>
        <taxon>Metazoa</taxon>
        <taxon>Chordata</taxon>
        <taxon>Craniata</taxon>
        <taxon>Vertebrata</taxon>
        <taxon>Euteleostomi</taxon>
        <taxon>Actinopterygii</taxon>
        <taxon>Neopterygii</taxon>
        <taxon>Teleostei</taxon>
        <taxon>Neoteleostei</taxon>
        <taxon>Acanthomorphata</taxon>
        <taxon>Gobiaria</taxon>
        <taxon>Gobiiformes</taxon>
        <taxon>Gobioidei</taxon>
        <taxon>Gobiidae</taxon>
        <taxon>Benthophilinae</taxon>
        <taxon>Neogobiini</taxon>
        <taxon>Neogobius</taxon>
    </lineage>
</organism>
<dbReference type="GO" id="GO:0002052">
    <property type="term" value="P:positive regulation of neuroblast proliferation"/>
    <property type="evidence" value="ECO:0007669"/>
    <property type="project" value="TreeGrafter"/>
</dbReference>
<evidence type="ECO:0000256" key="5">
    <source>
        <dbReference type="ARBA" id="ARBA00022729"/>
    </source>
</evidence>
<evidence type="ECO:0000256" key="8">
    <source>
        <dbReference type="ARBA" id="ARBA00022974"/>
    </source>
</evidence>
<evidence type="ECO:0000256" key="10">
    <source>
        <dbReference type="ARBA" id="ARBA00023180"/>
    </source>
</evidence>
<feature type="disulfide bond" evidence="12">
    <location>
        <begin position="297"/>
        <end position="318"/>
    </location>
</feature>
<dbReference type="PROSITE" id="PS50963">
    <property type="entry name" value="LINK_2"/>
    <property type="match status" value="2"/>
</dbReference>
<keyword evidence="7" id="KW-0106">Calcium</keyword>
<dbReference type="FunFam" id="3.10.100.10:FF:000011">
    <property type="entry name" value="Aggrecan core protein"/>
    <property type="match status" value="1"/>
</dbReference>
<evidence type="ECO:0000313" key="18">
    <source>
        <dbReference type="Proteomes" id="UP000694523"/>
    </source>
</evidence>
<dbReference type="GO" id="GO:0010001">
    <property type="term" value="P:glial cell differentiation"/>
    <property type="evidence" value="ECO:0007669"/>
    <property type="project" value="TreeGrafter"/>
</dbReference>
<dbReference type="Gene3D" id="2.60.40.10">
    <property type="entry name" value="Immunoglobulins"/>
    <property type="match status" value="1"/>
</dbReference>
<dbReference type="PANTHER" id="PTHR22804">
    <property type="entry name" value="AGGRECAN/VERSICAN PROTEOGLYCAN"/>
    <property type="match status" value="1"/>
</dbReference>
<feature type="region of interest" description="Disordered" evidence="13">
    <location>
        <begin position="450"/>
        <end position="470"/>
    </location>
</feature>
<evidence type="ECO:0000256" key="9">
    <source>
        <dbReference type="ARBA" id="ARBA00023157"/>
    </source>
</evidence>
<evidence type="ECO:0000256" key="2">
    <source>
        <dbReference type="ARBA" id="ARBA00022525"/>
    </source>
</evidence>
<name>A0A8C6WLH2_9GOBI</name>
<dbReference type="InterPro" id="IPR003599">
    <property type="entry name" value="Ig_sub"/>
</dbReference>
<evidence type="ECO:0000313" key="17">
    <source>
        <dbReference type="Ensembl" id="ENSNMLP00000016046.1"/>
    </source>
</evidence>
<dbReference type="Pfam" id="PF00193">
    <property type="entry name" value="Xlink"/>
    <property type="match status" value="2"/>
</dbReference>
<comment type="caution">
    <text evidence="12">Lacks conserved residue(s) required for the propagation of feature annotation.</text>
</comment>
<evidence type="ECO:0008006" key="19">
    <source>
        <dbReference type="Google" id="ProtNLM"/>
    </source>
</evidence>
<dbReference type="CDD" id="cd03520">
    <property type="entry name" value="Link_domain_CSPGs_modules_2_4"/>
    <property type="match status" value="1"/>
</dbReference>
<reference evidence="17" key="1">
    <citation type="submission" date="2025-08" db="UniProtKB">
        <authorList>
            <consortium name="Ensembl"/>
        </authorList>
    </citation>
    <scope>IDENTIFICATION</scope>
</reference>
<dbReference type="CDD" id="cd03517">
    <property type="entry name" value="Link_domain_CSPGs_modules_1_3"/>
    <property type="match status" value="1"/>
</dbReference>
<dbReference type="PRINTS" id="PR01265">
    <property type="entry name" value="LINKMODULE"/>
</dbReference>
<evidence type="ECO:0000256" key="1">
    <source>
        <dbReference type="ARBA" id="ARBA00004498"/>
    </source>
</evidence>
<dbReference type="InterPro" id="IPR050691">
    <property type="entry name" value="Hyaluronan_bind_Proteoglycan"/>
</dbReference>
<comment type="subcellular location">
    <subcellularLocation>
        <location evidence="1">Secreted</location>
        <location evidence="1">Extracellular space</location>
        <location evidence="1">Extracellular matrix</location>
    </subcellularLocation>
</comment>
<feature type="chain" id="PRO_5034265690" description="Versican" evidence="14">
    <location>
        <begin position="18"/>
        <end position="470"/>
    </location>
</feature>
<dbReference type="Proteomes" id="UP000694523">
    <property type="component" value="Unplaced"/>
</dbReference>
<dbReference type="InterPro" id="IPR007110">
    <property type="entry name" value="Ig-like_dom"/>
</dbReference>
<keyword evidence="11" id="KW-0393">Immunoglobulin domain</keyword>
<keyword evidence="5 14" id="KW-0732">Signal</keyword>
<dbReference type="SMART" id="SM00409">
    <property type="entry name" value="IG"/>
    <property type="match status" value="1"/>
</dbReference>
<accession>A0A8C6WLH2</accession>
<dbReference type="FunFam" id="3.10.100.10:FF:000002">
    <property type="entry name" value="Hyaluronan proteoglycan link protein 1"/>
    <property type="match status" value="1"/>
</dbReference>
<feature type="domain" description="Link" evidence="16">
    <location>
        <begin position="153"/>
        <end position="248"/>
    </location>
</feature>
<dbReference type="Ensembl" id="ENSNMLT00000018026.1">
    <property type="protein sequence ID" value="ENSNMLP00000016046.1"/>
    <property type="gene ID" value="ENSNMLG00000010618.1"/>
</dbReference>
<dbReference type="PROSITE" id="PS01241">
    <property type="entry name" value="LINK_1"/>
    <property type="match status" value="1"/>
</dbReference>
<dbReference type="PROSITE" id="PS50835">
    <property type="entry name" value="IG_LIKE"/>
    <property type="match status" value="1"/>
</dbReference>
<dbReference type="InterPro" id="IPR016187">
    <property type="entry name" value="CTDL_fold"/>
</dbReference>
<proteinExistence type="predicted"/>
<evidence type="ECO:0000256" key="6">
    <source>
        <dbReference type="ARBA" id="ARBA00022737"/>
    </source>
</evidence>
<sequence>MIPNITHLLCLVCLCYGLPQQAPSHHMKMEAASPVSASLASHAELPCLFSITPDSLSTSTYSPILSTEDLLRIKWTKLEDDGEKLVVVASGGVMKVGHEYRDRVKLPDSPLLMQAGSLIMEKLRASDAGMYRCELMLDMDNIQGTVRLNVTGVVFHYRDKTSRYTMDFPRAVEACLSAGAAIATPEQLSAAYEDGLDQCDAGWLADQSVRYPITVPRPGCAGDLMAKPGVRTYGVRDPTEEYDVYCFVDKLLGEVFYPPMREKLTFEQAAAECEKLGTVLASPGQLFAAWRAGLNRCDNGWLSDGSVRYPINVPRPQCGRGLLGVRTLYKYENQSGYPEPTDKHGAYCFKAKLPEPTTAAPSVPPSYTAEFDRSAVSATAPVDSERVQVQTNEPEPVPHTATTHSPDYTTAEPYSETSRTSSRATIHVTPTPITDDYDIADFENGTSLESIPIRGDVLPPLEPPPLSPVI</sequence>
<dbReference type="GO" id="GO:0045202">
    <property type="term" value="C:synapse"/>
    <property type="evidence" value="ECO:0007669"/>
    <property type="project" value="TreeGrafter"/>
</dbReference>
<keyword evidence="6" id="KW-0677">Repeat</keyword>
<keyword evidence="4" id="KW-0245">EGF-like domain</keyword>
<protein>
    <recommendedName>
        <fullName evidence="19">Versican</fullName>
    </recommendedName>
</protein>
<evidence type="ECO:0000256" key="11">
    <source>
        <dbReference type="ARBA" id="ARBA00023319"/>
    </source>
</evidence>
<dbReference type="Pfam" id="PF07686">
    <property type="entry name" value="V-set"/>
    <property type="match status" value="1"/>
</dbReference>
<dbReference type="PANTHER" id="PTHR22804:SF6">
    <property type="entry name" value="VERSICAN CORE PROTEIN"/>
    <property type="match status" value="1"/>
</dbReference>
<dbReference type="Gene3D" id="3.10.100.10">
    <property type="entry name" value="Mannose-Binding Protein A, subunit A"/>
    <property type="match status" value="2"/>
</dbReference>
<reference evidence="17" key="2">
    <citation type="submission" date="2025-09" db="UniProtKB">
        <authorList>
            <consortium name="Ensembl"/>
        </authorList>
    </citation>
    <scope>IDENTIFICATION</scope>
</reference>
<dbReference type="SUPFAM" id="SSF48726">
    <property type="entry name" value="Immunoglobulin"/>
    <property type="match status" value="1"/>
</dbReference>
<dbReference type="InterPro" id="IPR013106">
    <property type="entry name" value="Ig_V-set"/>
</dbReference>
<dbReference type="InterPro" id="IPR016186">
    <property type="entry name" value="C-type_lectin-like/link_sf"/>
</dbReference>
<evidence type="ECO:0000256" key="7">
    <source>
        <dbReference type="ARBA" id="ARBA00022837"/>
    </source>
</evidence>
<evidence type="ECO:0000256" key="4">
    <source>
        <dbReference type="ARBA" id="ARBA00022536"/>
    </source>
</evidence>
<evidence type="ECO:0000256" key="12">
    <source>
        <dbReference type="PROSITE-ProRule" id="PRU00323"/>
    </source>
</evidence>